<accession>A0AAW0Z7D1</accession>
<dbReference type="Gene3D" id="2.80.10.50">
    <property type="match status" value="1"/>
</dbReference>
<feature type="signal peptide" evidence="2">
    <location>
        <begin position="1"/>
        <end position="16"/>
    </location>
</feature>
<feature type="chain" id="PRO_5043833433" description="Ricin B lectin domain-containing protein" evidence="2">
    <location>
        <begin position="17"/>
        <end position="250"/>
    </location>
</feature>
<keyword evidence="2" id="KW-0732">Signal</keyword>
<evidence type="ECO:0000313" key="3">
    <source>
        <dbReference type="EMBL" id="KAK8870098.1"/>
    </source>
</evidence>
<dbReference type="AlphaFoldDB" id="A0AAW0Z7D1"/>
<evidence type="ECO:0000256" key="1">
    <source>
        <dbReference type="SAM" id="MobiDB-lite"/>
    </source>
</evidence>
<sequence length="250" mass="26024">MLLNLALALLPALVSASPVAIKREDVSTSTQAIIYSQKDNLCLSASSRSVASNGSLSAAPLYDGMPVISLPCDQASTWEMTFVSASGSASNSSSGTPVFVSGTSEKWMLGATIDAFPGGTGHLIISKVVDVHNYTTWNFTEDKRIQLDGTNLCVEEYDGDAKDGADLYECTNGETNQAWTIGKKSPYTYVPTPLVSPPAQTWASTATPLSSSSSSEISTPSSSVEAAATTTAEAEASATSAKACRSKRGL</sequence>
<name>A0AAW0Z7D1_9TREE</name>
<keyword evidence="4" id="KW-1185">Reference proteome</keyword>
<dbReference type="GeneID" id="92177928"/>
<dbReference type="InterPro" id="IPR035992">
    <property type="entry name" value="Ricin_B-like_lectins"/>
</dbReference>
<gene>
    <name evidence="3" type="ORF">IAR55_000668</name>
</gene>
<organism evidence="3 4">
    <name type="scientific">Kwoniella newhampshirensis</name>
    <dbReference type="NCBI Taxonomy" id="1651941"/>
    <lineage>
        <taxon>Eukaryota</taxon>
        <taxon>Fungi</taxon>
        <taxon>Dikarya</taxon>
        <taxon>Basidiomycota</taxon>
        <taxon>Agaricomycotina</taxon>
        <taxon>Tremellomycetes</taxon>
        <taxon>Tremellales</taxon>
        <taxon>Cryptococcaceae</taxon>
        <taxon>Kwoniella</taxon>
    </lineage>
</organism>
<comment type="caution">
    <text evidence="3">The sequence shown here is derived from an EMBL/GenBank/DDBJ whole genome shotgun (WGS) entry which is preliminary data.</text>
</comment>
<feature type="region of interest" description="Disordered" evidence="1">
    <location>
        <begin position="200"/>
        <end position="250"/>
    </location>
</feature>
<dbReference type="RefSeq" id="XP_066806344.1">
    <property type="nucleotide sequence ID" value="XM_066943802.1"/>
</dbReference>
<dbReference type="PROSITE" id="PS50231">
    <property type="entry name" value="RICIN_B_LECTIN"/>
    <property type="match status" value="1"/>
</dbReference>
<feature type="compositionally biased region" description="Low complexity" evidence="1">
    <location>
        <begin position="204"/>
        <end position="243"/>
    </location>
</feature>
<dbReference type="KEGG" id="kne:92177928"/>
<evidence type="ECO:0000256" key="2">
    <source>
        <dbReference type="SAM" id="SignalP"/>
    </source>
</evidence>
<protein>
    <recommendedName>
        <fullName evidence="5">Ricin B lectin domain-containing protein</fullName>
    </recommendedName>
</protein>
<dbReference type="Proteomes" id="UP001388673">
    <property type="component" value="Unassembled WGS sequence"/>
</dbReference>
<proteinExistence type="predicted"/>
<dbReference type="EMBL" id="JBCAWK010000001">
    <property type="protein sequence ID" value="KAK8870098.1"/>
    <property type="molecule type" value="Genomic_DNA"/>
</dbReference>
<evidence type="ECO:0000313" key="4">
    <source>
        <dbReference type="Proteomes" id="UP001388673"/>
    </source>
</evidence>
<dbReference type="SUPFAM" id="SSF50370">
    <property type="entry name" value="Ricin B-like lectins"/>
    <property type="match status" value="1"/>
</dbReference>
<evidence type="ECO:0008006" key="5">
    <source>
        <dbReference type="Google" id="ProtNLM"/>
    </source>
</evidence>
<reference evidence="3 4" key="1">
    <citation type="journal article" date="2024" name="bioRxiv">
        <title>Comparative genomics of Cryptococcus and Kwoniella reveals pathogenesis evolution and contrasting karyotype dynamics via intercentromeric recombination or chromosome fusion.</title>
        <authorList>
            <person name="Coelho M.A."/>
            <person name="David-Palma M."/>
            <person name="Shea T."/>
            <person name="Bowers K."/>
            <person name="McGinley-Smith S."/>
            <person name="Mohammad A.W."/>
            <person name="Gnirke A."/>
            <person name="Yurkov A.M."/>
            <person name="Nowrousian M."/>
            <person name="Sun S."/>
            <person name="Cuomo C.A."/>
            <person name="Heitman J."/>
        </authorList>
    </citation>
    <scope>NUCLEOTIDE SEQUENCE [LARGE SCALE GENOMIC DNA]</scope>
    <source>
        <strain evidence="3 4">CBS 13917</strain>
    </source>
</reference>